<dbReference type="EMBL" id="CP000542">
    <property type="protein sequence ID" value="ABM59719.1"/>
    <property type="molecule type" value="Genomic_DNA"/>
</dbReference>
<dbReference type="STRING" id="391735.Veis_4014"/>
<accession>A1WQ12</accession>
<evidence type="ECO:0000313" key="3">
    <source>
        <dbReference type="Proteomes" id="UP000000374"/>
    </source>
</evidence>
<name>A1WQ12_VEREI</name>
<reference evidence="3" key="1">
    <citation type="submission" date="2006-12" db="EMBL/GenBank/DDBJ databases">
        <title>Complete sequence of chromosome 1 of Verminephrobacter eiseniae EF01-2.</title>
        <authorList>
            <person name="Copeland A."/>
            <person name="Lucas S."/>
            <person name="Lapidus A."/>
            <person name="Barry K."/>
            <person name="Detter J.C."/>
            <person name="Glavina del Rio T."/>
            <person name="Dalin E."/>
            <person name="Tice H."/>
            <person name="Pitluck S."/>
            <person name="Chertkov O."/>
            <person name="Brettin T."/>
            <person name="Bruce D."/>
            <person name="Han C."/>
            <person name="Tapia R."/>
            <person name="Gilna P."/>
            <person name="Schmutz J."/>
            <person name="Larimer F."/>
            <person name="Land M."/>
            <person name="Hauser L."/>
            <person name="Kyrpides N."/>
            <person name="Kim E."/>
            <person name="Stahl D."/>
            <person name="Richardson P."/>
        </authorList>
    </citation>
    <scope>NUCLEOTIDE SEQUENCE [LARGE SCALE GENOMIC DNA]</scope>
    <source>
        <strain evidence="3">EF01-2</strain>
    </source>
</reference>
<feature type="compositionally biased region" description="Low complexity" evidence="1">
    <location>
        <begin position="81"/>
        <end position="91"/>
    </location>
</feature>
<evidence type="ECO:0000256" key="1">
    <source>
        <dbReference type="SAM" id="MobiDB-lite"/>
    </source>
</evidence>
<dbReference type="KEGG" id="vei:Veis_4014"/>
<protein>
    <submittedName>
        <fullName evidence="2">Uncharacterized protein</fullName>
    </submittedName>
</protein>
<feature type="region of interest" description="Disordered" evidence="1">
    <location>
        <begin position="38"/>
        <end position="97"/>
    </location>
</feature>
<dbReference type="Proteomes" id="UP000000374">
    <property type="component" value="Chromosome"/>
</dbReference>
<keyword evidence="3" id="KW-1185">Reference proteome</keyword>
<dbReference type="HOGENOM" id="CLU_2037084_0_0_4"/>
<evidence type="ECO:0000313" key="2">
    <source>
        <dbReference type="EMBL" id="ABM59719.1"/>
    </source>
</evidence>
<sequence length="121" mass="13031">MLGRFQRKEFMVRQRWRKKGLPDEPPRIAADFARRRGLAAPSCRPHPGDGRQGLGLGVAGSPVLRQPPRQDGRVAANDRTGAPPGALAAGPDVDDGMPTARRYVAWPRGWLRGCGATGLLG</sequence>
<proteinExistence type="predicted"/>
<gene>
    <name evidence="2" type="ordered locus">Veis_4014</name>
</gene>
<dbReference type="AlphaFoldDB" id="A1WQ12"/>
<organism evidence="2 3">
    <name type="scientific">Verminephrobacter eiseniae (strain EF01-2)</name>
    <dbReference type="NCBI Taxonomy" id="391735"/>
    <lineage>
        <taxon>Bacteria</taxon>
        <taxon>Pseudomonadati</taxon>
        <taxon>Pseudomonadota</taxon>
        <taxon>Betaproteobacteria</taxon>
        <taxon>Burkholderiales</taxon>
        <taxon>Comamonadaceae</taxon>
        <taxon>Verminephrobacter</taxon>
    </lineage>
</organism>